<dbReference type="Pfam" id="PF03486">
    <property type="entry name" value="HI0933_like"/>
    <property type="match status" value="1"/>
</dbReference>
<dbReference type="Gene3D" id="1.10.8.260">
    <property type="entry name" value="HI0933 insert domain-like"/>
    <property type="match status" value="1"/>
</dbReference>
<gene>
    <name evidence="6" type="ORF">SAMN02745751_02525</name>
</gene>
<dbReference type="RefSeq" id="WP_094762912.1">
    <property type="nucleotide sequence ID" value="NZ_FQZL01000020.1"/>
</dbReference>
<dbReference type="OrthoDB" id="9773233at2"/>
<organism evidence="6 7">
    <name type="scientific">Dethiosulfatibacter aminovorans DSM 17477</name>
    <dbReference type="NCBI Taxonomy" id="1121476"/>
    <lineage>
        <taxon>Bacteria</taxon>
        <taxon>Bacillati</taxon>
        <taxon>Bacillota</taxon>
        <taxon>Tissierellia</taxon>
        <taxon>Dethiosulfatibacter</taxon>
    </lineage>
</organism>
<evidence type="ECO:0000313" key="7">
    <source>
        <dbReference type="Proteomes" id="UP000184052"/>
    </source>
</evidence>
<dbReference type="InterPro" id="IPR057661">
    <property type="entry name" value="RsdA/BaiN/AoA(So)_Rossmann"/>
</dbReference>
<dbReference type="Gene3D" id="2.40.30.10">
    <property type="entry name" value="Translation factors"/>
    <property type="match status" value="1"/>
</dbReference>
<evidence type="ECO:0008006" key="8">
    <source>
        <dbReference type="Google" id="ProtNLM"/>
    </source>
</evidence>
<dbReference type="Gene3D" id="3.50.50.60">
    <property type="entry name" value="FAD/NAD(P)-binding domain"/>
    <property type="match status" value="1"/>
</dbReference>
<protein>
    <recommendedName>
        <fullName evidence="8">Flavoprotein, HI0933 family</fullName>
    </recommendedName>
</protein>
<name>A0A1M6J6U8_9FIRM</name>
<keyword evidence="2" id="KW-0285">Flavoprotein</keyword>
<dbReference type="Pfam" id="PF22780">
    <property type="entry name" value="HI0933_like_1st"/>
    <property type="match status" value="1"/>
</dbReference>
<evidence type="ECO:0000256" key="3">
    <source>
        <dbReference type="ARBA" id="ARBA00022827"/>
    </source>
</evidence>
<dbReference type="STRING" id="1121476.SAMN02745751_02525"/>
<evidence type="ECO:0000313" key="6">
    <source>
        <dbReference type="EMBL" id="SHJ42390.1"/>
    </source>
</evidence>
<dbReference type="PANTHER" id="PTHR42887">
    <property type="entry name" value="OS12G0638800 PROTEIN"/>
    <property type="match status" value="1"/>
</dbReference>
<reference evidence="6 7" key="1">
    <citation type="submission" date="2016-11" db="EMBL/GenBank/DDBJ databases">
        <authorList>
            <person name="Jaros S."/>
            <person name="Januszkiewicz K."/>
            <person name="Wedrychowicz H."/>
        </authorList>
    </citation>
    <scope>NUCLEOTIDE SEQUENCE [LARGE SCALE GENOMIC DNA]</scope>
    <source>
        <strain evidence="6 7">DSM 17477</strain>
    </source>
</reference>
<keyword evidence="7" id="KW-1185">Reference proteome</keyword>
<evidence type="ECO:0000259" key="5">
    <source>
        <dbReference type="Pfam" id="PF22780"/>
    </source>
</evidence>
<dbReference type="NCBIfam" id="TIGR00275">
    <property type="entry name" value="aminoacetone oxidase family FAD-binding enzyme"/>
    <property type="match status" value="1"/>
</dbReference>
<evidence type="ECO:0000256" key="2">
    <source>
        <dbReference type="ARBA" id="ARBA00022630"/>
    </source>
</evidence>
<dbReference type="InterPro" id="IPR023166">
    <property type="entry name" value="BaiN-like_dom_sf"/>
</dbReference>
<dbReference type="Proteomes" id="UP000184052">
    <property type="component" value="Unassembled WGS sequence"/>
</dbReference>
<dbReference type="SUPFAM" id="SSF51905">
    <property type="entry name" value="FAD/NAD(P)-binding domain"/>
    <property type="match status" value="1"/>
</dbReference>
<dbReference type="InterPro" id="IPR036188">
    <property type="entry name" value="FAD/NAD-bd_sf"/>
</dbReference>
<dbReference type="EMBL" id="FQZL01000020">
    <property type="protein sequence ID" value="SHJ42390.1"/>
    <property type="molecule type" value="Genomic_DNA"/>
</dbReference>
<accession>A0A1M6J6U8</accession>
<feature type="domain" description="RsdA/BaiN/AoA(So)-like Rossmann fold-like" evidence="4">
    <location>
        <begin position="4"/>
        <end position="397"/>
    </location>
</feature>
<dbReference type="PANTHER" id="PTHR42887:SF2">
    <property type="entry name" value="OS12G0638800 PROTEIN"/>
    <property type="match status" value="1"/>
</dbReference>
<dbReference type="AlphaFoldDB" id="A0A1M6J6U8"/>
<keyword evidence="3" id="KW-0274">FAD</keyword>
<dbReference type="SUPFAM" id="SSF160996">
    <property type="entry name" value="HI0933 insert domain-like"/>
    <property type="match status" value="1"/>
</dbReference>
<evidence type="ECO:0000256" key="1">
    <source>
        <dbReference type="ARBA" id="ARBA00001974"/>
    </source>
</evidence>
<comment type="cofactor">
    <cofactor evidence="1">
        <name>FAD</name>
        <dbReference type="ChEBI" id="CHEBI:57692"/>
    </cofactor>
</comment>
<evidence type="ECO:0000259" key="4">
    <source>
        <dbReference type="Pfam" id="PF03486"/>
    </source>
</evidence>
<dbReference type="InterPro" id="IPR055178">
    <property type="entry name" value="RsdA/BaiN/AoA(So)-like_dom"/>
</dbReference>
<proteinExistence type="predicted"/>
<feature type="domain" description="RsdA/BaiN/AoA(So)-like insert" evidence="5">
    <location>
        <begin position="190"/>
        <end position="349"/>
    </location>
</feature>
<sequence length="404" mass="45018">MIYDVIIVGGGPAGLFAAANIDKKYKTVLLEGNKRVGVKFLMTGAGQCNITNAENIKKFPSRYNNPGFVRKILYEFNNIMLMEYFEKNGLKLAVREDNKVFPADYKASTVVEFFVGEIKKRNHEIKLNEKVAEIKYIETAEMFNVKTGNNNYSARKLILAGGGKSYPATGSDGSLFSILKNIGVTVSEPRPALTSVRVEDYSFKELSGVAIKNVNITISGPDKKKIKKTGDILFTHKDISGPVILNNSRYMDKGDEIVVDFIAGDTMDFLEKKIREAASGAPKKAVKSVLEENIDLPNRLIERLIDASEFDPMKKISEVSKKEIRRFITNCKEYRFKINSFSGFESAMVTSGGVSVDEIEPKNMSWVRNKNLHFIGEMVDIDGETGGYNLQFAFSTAKKTIIGL</sequence>
<dbReference type="InterPro" id="IPR004792">
    <property type="entry name" value="BaiN-like"/>
</dbReference>